<dbReference type="Gene3D" id="3.90.950.20">
    <property type="entry name" value="CinA-like"/>
    <property type="match status" value="1"/>
</dbReference>
<organism evidence="2 3">
    <name type="scientific">Candidatus Thermoflexus japonica</name>
    <dbReference type="NCBI Taxonomy" id="2035417"/>
    <lineage>
        <taxon>Bacteria</taxon>
        <taxon>Bacillati</taxon>
        <taxon>Chloroflexota</taxon>
        <taxon>Thermoflexia</taxon>
        <taxon>Thermoflexales</taxon>
        <taxon>Thermoflexaceae</taxon>
        <taxon>Thermoflexus</taxon>
    </lineage>
</organism>
<dbReference type="SUPFAM" id="SSF142433">
    <property type="entry name" value="CinA-like"/>
    <property type="match status" value="1"/>
</dbReference>
<sequence length="163" mass="17526">MEHLELDRAARVGMELKKRGWRLAVAESCTGGLLGHRLTSIPGSSTYFLGGVIAYRNEIKVRILNVRQETLARFGAISAEAAREMAEGVRRIFQADLALAITGVAGPDPEEGKPVGEIYIALASPDGLWTRRIIGGSDRQANKALAVEAALELLEATLREGSS</sequence>
<evidence type="ECO:0000313" key="2">
    <source>
        <dbReference type="EMBL" id="GBD09758.1"/>
    </source>
</evidence>
<dbReference type="EMBL" id="BEHY01000065">
    <property type="protein sequence ID" value="GBD09758.1"/>
    <property type="molecule type" value="Genomic_DNA"/>
</dbReference>
<dbReference type="InterPro" id="IPR008136">
    <property type="entry name" value="CinA_C"/>
</dbReference>
<dbReference type="Pfam" id="PF02464">
    <property type="entry name" value="CinA"/>
    <property type="match status" value="1"/>
</dbReference>
<proteinExistence type="predicted"/>
<accession>A0A2H5Y8Q1</accession>
<dbReference type="NCBIfam" id="TIGR00199">
    <property type="entry name" value="PncC_domain"/>
    <property type="match status" value="1"/>
</dbReference>
<dbReference type="EC" id="3.5.1.42" evidence="2"/>
<gene>
    <name evidence="2" type="primary">pncC_3</name>
    <name evidence="2" type="ORF">HRbin22_02019</name>
</gene>
<dbReference type="GO" id="GO:0019159">
    <property type="term" value="F:nicotinamide-nucleotide amidase activity"/>
    <property type="evidence" value="ECO:0007669"/>
    <property type="project" value="UniProtKB-EC"/>
</dbReference>
<evidence type="ECO:0000313" key="3">
    <source>
        <dbReference type="Proteomes" id="UP000236642"/>
    </source>
</evidence>
<dbReference type="Proteomes" id="UP000236642">
    <property type="component" value="Unassembled WGS sequence"/>
</dbReference>
<protein>
    <submittedName>
        <fullName evidence="2">Nicotinamide-nucleotide amidohydrolase PncC</fullName>
        <ecNumber evidence="2">3.5.1.42</ecNumber>
    </submittedName>
</protein>
<reference evidence="3" key="1">
    <citation type="submission" date="2017-09" db="EMBL/GenBank/DDBJ databases">
        <title>Metaegenomics of thermophilic ammonia-oxidizing enrichment culture.</title>
        <authorList>
            <person name="Kato S."/>
            <person name="Suzuki K."/>
        </authorList>
    </citation>
    <scope>NUCLEOTIDE SEQUENCE [LARGE SCALE GENOMIC DNA]</scope>
</reference>
<evidence type="ECO:0000259" key="1">
    <source>
        <dbReference type="Pfam" id="PF02464"/>
    </source>
</evidence>
<comment type="caution">
    <text evidence="2">The sequence shown here is derived from an EMBL/GenBank/DDBJ whole genome shotgun (WGS) entry which is preliminary data.</text>
</comment>
<name>A0A2H5Y8Q1_9CHLR</name>
<keyword evidence="2" id="KW-0378">Hydrolase</keyword>
<feature type="domain" description="CinA C-terminal" evidence="1">
    <location>
        <begin position="9"/>
        <end position="157"/>
    </location>
</feature>
<dbReference type="AlphaFoldDB" id="A0A2H5Y8Q1"/>
<dbReference type="InterPro" id="IPR036653">
    <property type="entry name" value="CinA-like_C"/>
</dbReference>